<name>W0RTP6_9BACT</name>
<keyword evidence="2" id="KW-0614">Plasmid</keyword>
<dbReference type="Proteomes" id="UP000019151">
    <property type="component" value="Plasmid 1"/>
</dbReference>
<feature type="chain" id="PRO_5004794646" evidence="1">
    <location>
        <begin position="24"/>
        <end position="153"/>
    </location>
</feature>
<dbReference type="AlphaFoldDB" id="W0RTP6"/>
<dbReference type="PROSITE" id="PS51257">
    <property type="entry name" value="PROKAR_LIPOPROTEIN"/>
    <property type="match status" value="1"/>
</dbReference>
<protein>
    <submittedName>
        <fullName evidence="2">Ig domain protein group 2 domain protein</fullName>
    </submittedName>
</protein>
<proteinExistence type="predicted"/>
<sequence length="153" mass="15326">MSFPPARLTAVAALGLACLAACADRVTDPDAMPTDVPHITTPSRGADSAGAAVAGIRFMSPALTVPLRARAWLPVVPVNAQGYPSLALLATPPAIRSANPAVLAVDDSGAVTGVTLGTTKVYATLGTWVDSAVVTVVPSATVSSAVTPARRTP</sequence>
<evidence type="ECO:0000313" key="3">
    <source>
        <dbReference type="Proteomes" id="UP000019151"/>
    </source>
</evidence>
<reference evidence="2 3" key="1">
    <citation type="journal article" date="2014" name="Genome Announc.">
        <title>Genome Sequence and Methylome of Soil Bacterium Gemmatirosa kalamazoonensis KBS708T, a Member of the Rarely Cultivated Gemmatimonadetes Phylum.</title>
        <authorList>
            <person name="Debruyn J.M."/>
            <person name="Radosevich M."/>
            <person name="Wommack K.E."/>
            <person name="Polson S.W."/>
            <person name="Hauser L.J."/>
            <person name="Fawaz M.N."/>
            <person name="Korlach J."/>
            <person name="Tsai Y.C."/>
        </authorList>
    </citation>
    <scope>NUCLEOTIDE SEQUENCE [LARGE SCALE GENOMIC DNA]</scope>
    <source>
        <strain evidence="2 3">KBS708</strain>
        <plasmid evidence="3">Plasmid 1</plasmid>
    </source>
</reference>
<accession>W0RTP6</accession>
<keyword evidence="1" id="KW-0732">Signal</keyword>
<organism evidence="2 3">
    <name type="scientific">Gemmatirosa kalamazoonensis</name>
    <dbReference type="NCBI Taxonomy" id="861299"/>
    <lineage>
        <taxon>Bacteria</taxon>
        <taxon>Pseudomonadati</taxon>
        <taxon>Gemmatimonadota</taxon>
        <taxon>Gemmatimonadia</taxon>
        <taxon>Gemmatimonadales</taxon>
        <taxon>Gemmatimonadaceae</taxon>
        <taxon>Gemmatirosa</taxon>
    </lineage>
</organism>
<dbReference type="HOGENOM" id="CLU_1710654_0_0_0"/>
<dbReference type="KEGG" id="gba:J421_5428"/>
<dbReference type="RefSeq" id="WP_025414279.1">
    <property type="nucleotide sequence ID" value="NZ_CP007129.1"/>
</dbReference>
<dbReference type="EMBL" id="CP007129">
    <property type="protein sequence ID" value="AHG92963.1"/>
    <property type="molecule type" value="Genomic_DNA"/>
</dbReference>
<keyword evidence="3" id="KW-1185">Reference proteome</keyword>
<dbReference type="Gene3D" id="2.60.40.1080">
    <property type="match status" value="1"/>
</dbReference>
<geneLocation type="plasmid" evidence="2 3">
    <name>1</name>
</geneLocation>
<evidence type="ECO:0000256" key="1">
    <source>
        <dbReference type="SAM" id="SignalP"/>
    </source>
</evidence>
<evidence type="ECO:0000313" key="2">
    <source>
        <dbReference type="EMBL" id="AHG92963.1"/>
    </source>
</evidence>
<feature type="signal peptide" evidence="1">
    <location>
        <begin position="1"/>
        <end position="23"/>
    </location>
</feature>
<gene>
    <name evidence="2" type="ORF">J421_5428</name>
</gene>
<dbReference type="InParanoid" id="W0RTP6"/>